<protein>
    <submittedName>
        <fullName evidence="3">ATP-binding protein</fullName>
    </submittedName>
</protein>
<keyword evidence="3" id="KW-0067">ATP-binding</keyword>
<dbReference type="InterPro" id="IPR002611">
    <property type="entry name" value="IstB_ATP-bd"/>
</dbReference>
<accession>A0A9D2E304</accession>
<reference evidence="3" key="1">
    <citation type="journal article" date="2021" name="PeerJ">
        <title>Extensive microbial diversity within the chicken gut microbiome revealed by metagenomics and culture.</title>
        <authorList>
            <person name="Gilroy R."/>
            <person name="Ravi A."/>
            <person name="Getino M."/>
            <person name="Pursley I."/>
            <person name="Horton D.L."/>
            <person name="Alikhan N.F."/>
            <person name="Baker D."/>
            <person name="Gharbi K."/>
            <person name="Hall N."/>
            <person name="Watson M."/>
            <person name="Adriaenssens E.M."/>
            <person name="Foster-Nyarko E."/>
            <person name="Jarju S."/>
            <person name="Secka A."/>
            <person name="Antonio M."/>
            <person name="Oren A."/>
            <person name="Chaudhuri R.R."/>
            <person name="La Ragione R."/>
            <person name="Hildebrand F."/>
            <person name="Pallen M.J."/>
        </authorList>
    </citation>
    <scope>NUCLEOTIDE SEQUENCE</scope>
    <source>
        <strain evidence="3">ChiGjej4B4-18154</strain>
    </source>
</reference>
<dbReference type="Proteomes" id="UP000824035">
    <property type="component" value="Unassembled WGS sequence"/>
</dbReference>
<evidence type="ECO:0000313" key="4">
    <source>
        <dbReference type="Proteomes" id="UP000824035"/>
    </source>
</evidence>
<feature type="domain" description="IstB-like ATP-binding" evidence="2">
    <location>
        <begin position="75"/>
        <end position="228"/>
    </location>
</feature>
<dbReference type="EMBL" id="DXBV01000013">
    <property type="protein sequence ID" value="HIZ29831.1"/>
    <property type="molecule type" value="Genomic_DNA"/>
</dbReference>
<organism evidence="3 4">
    <name type="scientific">Candidatus Allofournierella merdipullorum</name>
    <dbReference type="NCBI Taxonomy" id="2838595"/>
    <lineage>
        <taxon>Bacteria</taxon>
        <taxon>Bacillati</taxon>
        <taxon>Bacillota</taxon>
        <taxon>Clostridia</taxon>
        <taxon>Eubacteriales</taxon>
        <taxon>Oscillospiraceae</taxon>
        <taxon>Allofournierella</taxon>
    </lineage>
</organism>
<dbReference type="AlphaFoldDB" id="A0A9D2E304"/>
<dbReference type="Gene3D" id="3.40.50.300">
    <property type="entry name" value="P-loop containing nucleotide triphosphate hydrolases"/>
    <property type="match status" value="1"/>
</dbReference>
<reference evidence="3" key="2">
    <citation type="submission" date="2021-04" db="EMBL/GenBank/DDBJ databases">
        <authorList>
            <person name="Gilroy R."/>
        </authorList>
    </citation>
    <scope>NUCLEOTIDE SEQUENCE</scope>
    <source>
        <strain evidence="3">ChiGjej4B4-18154</strain>
    </source>
</reference>
<sequence length="266" mass="30232">MPENTQALLSDQPPGGPAEPEGLSAWELDKVRRMNEAEGKLTGYDCPVCHNKGLIYLSMDTVRECECMTVRRGLTRASKSSLSRDMLARYTFSRYSVTAEWQQKTKAKAMTYAKSPAGWFYIGGQPGAGKTHLCVAIMNRLLKVGWSGRYMEWRSSAQVLKAVMNTPEYVRLMEQYQKAPLLYIDDLFKVQNGCMIPPGDLNLAIDLLYSRYNHPDRLTIISSEWTLQQLMDIDEGIASRVKELAGKNVLSILKDRDKNYRMQEVE</sequence>
<dbReference type="PANTHER" id="PTHR30050:SF10">
    <property type="entry name" value="PHAGE-LIKE ELEMENT PBSX PROTEIN XKDC"/>
    <property type="match status" value="1"/>
</dbReference>
<dbReference type="GO" id="GO:0006260">
    <property type="term" value="P:DNA replication"/>
    <property type="evidence" value="ECO:0007669"/>
    <property type="project" value="TreeGrafter"/>
</dbReference>
<dbReference type="PANTHER" id="PTHR30050">
    <property type="entry name" value="CHROMOSOMAL REPLICATION INITIATOR PROTEIN DNAA"/>
    <property type="match status" value="1"/>
</dbReference>
<dbReference type="Pfam" id="PF01695">
    <property type="entry name" value="IstB_IS21"/>
    <property type="match status" value="1"/>
</dbReference>
<dbReference type="SUPFAM" id="SSF52540">
    <property type="entry name" value="P-loop containing nucleoside triphosphate hydrolases"/>
    <property type="match status" value="1"/>
</dbReference>
<name>A0A9D2E304_9FIRM</name>
<evidence type="ECO:0000256" key="1">
    <source>
        <dbReference type="SAM" id="MobiDB-lite"/>
    </source>
</evidence>
<evidence type="ECO:0000313" key="3">
    <source>
        <dbReference type="EMBL" id="HIZ29831.1"/>
    </source>
</evidence>
<dbReference type="InterPro" id="IPR027417">
    <property type="entry name" value="P-loop_NTPase"/>
</dbReference>
<keyword evidence="3" id="KW-0547">Nucleotide-binding</keyword>
<evidence type="ECO:0000259" key="2">
    <source>
        <dbReference type="Pfam" id="PF01695"/>
    </source>
</evidence>
<feature type="region of interest" description="Disordered" evidence="1">
    <location>
        <begin position="1"/>
        <end position="23"/>
    </location>
</feature>
<dbReference type="GO" id="GO:0005524">
    <property type="term" value="F:ATP binding"/>
    <property type="evidence" value="ECO:0007669"/>
    <property type="project" value="UniProtKB-KW"/>
</dbReference>
<comment type="caution">
    <text evidence="3">The sequence shown here is derived from an EMBL/GenBank/DDBJ whole genome shotgun (WGS) entry which is preliminary data.</text>
</comment>
<proteinExistence type="predicted"/>
<gene>
    <name evidence="3" type="ORF">H9813_01165</name>
</gene>